<proteinExistence type="predicted"/>
<name>A0A8S2SNI3_9BILA</name>
<protein>
    <submittedName>
        <fullName evidence="1">Uncharacterized protein</fullName>
    </submittedName>
</protein>
<evidence type="ECO:0000313" key="1">
    <source>
        <dbReference type="EMBL" id="CAF4236950.1"/>
    </source>
</evidence>
<accession>A0A8S2SNI3</accession>
<dbReference type="Proteomes" id="UP000681720">
    <property type="component" value="Unassembled WGS sequence"/>
</dbReference>
<dbReference type="EMBL" id="CAJOBJ010024662">
    <property type="protein sequence ID" value="CAF4236950.1"/>
    <property type="molecule type" value="Genomic_DNA"/>
</dbReference>
<sequence>MIVGDHLHAIIKDRHGVSVDVHGIGDLNALCSRDADCQRYMLCSGMDDGTRRCHCQTLYSYDIEQKRC</sequence>
<comment type="caution">
    <text evidence="1">The sequence shown here is derived from an EMBL/GenBank/DDBJ whole genome shotgun (WGS) entry which is preliminary data.</text>
</comment>
<dbReference type="AlphaFoldDB" id="A0A8S2SNI3"/>
<organism evidence="1 2">
    <name type="scientific">Rotaria magnacalcarata</name>
    <dbReference type="NCBI Taxonomy" id="392030"/>
    <lineage>
        <taxon>Eukaryota</taxon>
        <taxon>Metazoa</taxon>
        <taxon>Spiralia</taxon>
        <taxon>Gnathifera</taxon>
        <taxon>Rotifera</taxon>
        <taxon>Eurotatoria</taxon>
        <taxon>Bdelloidea</taxon>
        <taxon>Philodinida</taxon>
        <taxon>Philodinidae</taxon>
        <taxon>Rotaria</taxon>
    </lineage>
</organism>
<reference evidence="1" key="1">
    <citation type="submission" date="2021-02" db="EMBL/GenBank/DDBJ databases">
        <authorList>
            <person name="Nowell W R."/>
        </authorList>
    </citation>
    <scope>NUCLEOTIDE SEQUENCE</scope>
</reference>
<feature type="non-terminal residue" evidence="1">
    <location>
        <position position="1"/>
    </location>
</feature>
<evidence type="ECO:0000313" key="2">
    <source>
        <dbReference type="Proteomes" id="UP000681720"/>
    </source>
</evidence>
<gene>
    <name evidence="1" type="ORF">GIL414_LOCUS23086</name>
</gene>